<dbReference type="Proteomes" id="UP000289340">
    <property type="component" value="Chromosome 12"/>
</dbReference>
<feature type="chain" id="PRO_5019207237" evidence="11">
    <location>
        <begin position="28"/>
        <end position="215"/>
    </location>
</feature>
<dbReference type="GO" id="GO:0000326">
    <property type="term" value="C:protein storage vacuole"/>
    <property type="evidence" value="ECO:0007669"/>
    <property type="project" value="UniProtKB-ARBA"/>
</dbReference>
<evidence type="ECO:0000259" key="12">
    <source>
        <dbReference type="SMART" id="SM00835"/>
    </source>
</evidence>
<dbReference type="SMART" id="SM00835">
    <property type="entry name" value="Cupin_1"/>
    <property type="match status" value="1"/>
</dbReference>
<evidence type="ECO:0000256" key="10">
    <source>
        <dbReference type="SAM" id="Phobius"/>
    </source>
</evidence>
<proteinExistence type="inferred from homology"/>
<dbReference type="AlphaFoldDB" id="A0A445HMQ0"/>
<keyword evidence="14" id="KW-1185">Reference proteome</keyword>
<feature type="binding site" evidence="9">
    <location>
        <position position="118"/>
    </location>
    <ligand>
        <name>Mn(2+)</name>
        <dbReference type="ChEBI" id="CHEBI:29035"/>
    </ligand>
</feature>
<dbReference type="Gene3D" id="2.60.120.10">
    <property type="entry name" value="Jelly Rolls"/>
    <property type="match status" value="1"/>
</dbReference>
<feature type="binding site" evidence="8">
    <location>
        <position position="115"/>
    </location>
    <ligand>
        <name>oxalate</name>
        <dbReference type="ChEBI" id="CHEBI:30623"/>
    </ligand>
</feature>
<evidence type="ECO:0000256" key="1">
    <source>
        <dbReference type="ARBA" id="ARBA00004271"/>
    </source>
</evidence>
<dbReference type="InterPro" id="IPR011051">
    <property type="entry name" value="RmlC_Cupin_sf"/>
</dbReference>
<feature type="binding site" evidence="9">
    <location>
        <position position="125"/>
    </location>
    <ligand>
        <name>Mn(2+)</name>
        <dbReference type="ChEBI" id="CHEBI:29035"/>
    </ligand>
</feature>
<evidence type="ECO:0000256" key="9">
    <source>
        <dbReference type="PIRSR" id="PIRSR601929-2"/>
    </source>
</evidence>
<dbReference type="GO" id="GO:0005783">
    <property type="term" value="C:endoplasmic reticulum"/>
    <property type="evidence" value="ECO:0007669"/>
    <property type="project" value="UniProtKB-ARBA"/>
</dbReference>
<comment type="caution">
    <text evidence="13">The sequence shown here is derived from an EMBL/GenBank/DDBJ whole genome shotgun (WGS) entry which is preliminary data.</text>
</comment>
<evidence type="ECO:0000256" key="6">
    <source>
        <dbReference type="ARBA" id="ARBA00023180"/>
    </source>
</evidence>
<keyword evidence="11" id="KW-0732">Signal</keyword>
<evidence type="ECO:0000256" key="3">
    <source>
        <dbReference type="ARBA" id="ARBA00022523"/>
    </source>
</evidence>
<keyword evidence="6" id="KW-0325">Glycoprotein</keyword>
<keyword evidence="10" id="KW-0812">Transmembrane</keyword>
<dbReference type="InterPro" id="IPR014710">
    <property type="entry name" value="RmlC-like_jellyroll"/>
</dbReference>
<keyword evidence="5 8" id="KW-0479">Metal-binding</keyword>
<keyword evidence="10" id="KW-0472">Membrane</keyword>
<name>A0A445HMQ0_GLYSO</name>
<keyword evidence="4" id="KW-0964">Secreted</keyword>
<keyword evidence="10" id="KW-1133">Transmembrane helix</keyword>
<dbReference type="InterPro" id="IPR006045">
    <property type="entry name" value="Cupin_1"/>
</dbReference>
<dbReference type="Pfam" id="PF00190">
    <property type="entry name" value="Cupin_1"/>
    <property type="match status" value="1"/>
</dbReference>
<feature type="domain" description="Cupin type-1" evidence="12">
    <location>
        <begin position="71"/>
        <end position="208"/>
    </location>
</feature>
<feature type="binding site" evidence="8">
    <location>
        <position position="120"/>
    </location>
    <ligand>
        <name>oxalate</name>
        <dbReference type="ChEBI" id="CHEBI:30623"/>
    </ligand>
</feature>
<accession>A0A445HMQ0</accession>
<keyword evidence="7 8" id="KW-0464">Manganese</keyword>
<evidence type="ECO:0000256" key="11">
    <source>
        <dbReference type="SAM" id="SignalP"/>
    </source>
</evidence>
<evidence type="ECO:0000256" key="7">
    <source>
        <dbReference type="ARBA" id="ARBA00023211"/>
    </source>
</evidence>
<evidence type="ECO:0000313" key="13">
    <source>
        <dbReference type="EMBL" id="RZB75047.1"/>
    </source>
</evidence>
<sequence length="215" mass="23394">MSKYSSTLKLLYLVILSAFAILQVTMASDPDILIDYKIREWMIILSSFILLDVLLSEYNNPDRKFFTFKGFHVLVGQNPSPSTFKVSKASMVEFPSLNGKSVSYAVLQFPGGNVNPPHTHPRSSEVGFVDTTTNKLCTQSLQIGDVLVFPSGLAHFQHNVDAKNPALAISAFGSANAGTVSLPNTFFNTSIDDTVLALAFKTDVATIRNLKGLAS</sequence>
<comment type="subcellular location">
    <subcellularLocation>
        <location evidence="1">Secreted</location>
        <location evidence="1">Extracellular space</location>
        <location evidence="1">Apoplast</location>
    </subcellularLocation>
</comment>
<evidence type="ECO:0000256" key="8">
    <source>
        <dbReference type="PIRSR" id="PIRSR601929-1"/>
    </source>
</evidence>
<dbReference type="GO" id="GO:0048046">
    <property type="term" value="C:apoplast"/>
    <property type="evidence" value="ECO:0007669"/>
    <property type="project" value="UniProtKB-SubCell"/>
</dbReference>
<dbReference type="CDD" id="cd02241">
    <property type="entry name" value="cupin_OxOx"/>
    <property type="match status" value="1"/>
</dbReference>
<reference evidence="13 14" key="1">
    <citation type="submission" date="2018-09" db="EMBL/GenBank/DDBJ databases">
        <title>A high-quality reference genome of wild soybean provides a powerful tool to mine soybean genomes.</title>
        <authorList>
            <person name="Xie M."/>
            <person name="Chung C.Y.L."/>
            <person name="Li M.-W."/>
            <person name="Wong F.-L."/>
            <person name="Chan T.-F."/>
            <person name="Lam H.-M."/>
        </authorList>
    </citation>
    <scope>NUCLEOTIDE SEQUENCE [LARGE SCALE GENOMIC DNA]</scope>
    <source>
        <strain evidence="14">cv. W05</strain>
        <tissue evidence="13">Hypocotyl of etiolated seedlings</tissue>
    </source>
</reference>
<dbReference type="PANTHER" id="PTHR31238">
    <property type="entry name" value="GERMIN-LIKE PROTEIN SUBFAMILY 3 MEMBER 3"/>
    <property type="match status" value="1"/>
</dbReference>
<gene>
    <name evidence="13" type="ORF">D0Y65_033794</name>
</gene>
<comment type="similarity">
    <text evidence="2">Belongs to the germin family.</text>
</comment>
<dbReference type="InterPro" id="IPR001929">
    <property type="entry name" value="Germin"/>
</dbReference>
<feature type="binding site" evidence="8">
    <location>
        <position position="125"/>
    </location>
    <ligand>
        <name>oxalate</name>
        <dbReference type="ChEBI" id="CHEBI:30623"/>
    </ligand>
</feature>
<evidence type="ECO:0000256" key="2">
    <source>
        <dbReference type="ARBA" id="ARBA00007456"/>
    </source>
</evidence>
<keyword evidence="3" id="KW-0052">Apoplast</keyword>
<feature type="binding site" evidence="9">
    <location>
        <position position="155"/>
    </location>
    <ligand>
        <name>Mn(2+)</name>
        <dbReference type="ChEBI" id="CHEBI:29035"/>
    </ligand>
</feature>
<dbReference type="SUPFAM" id="SSF51182">
    <property type="entry name" value="RmlC-like cupins"/>
    <property type="match status" value="1"/>
</dbReference>
<feature type="binding site" evidence="9">
    <location>
        <position position="120"/>
    </location>
    <ligand>
        <name>Mn(2+)</name>
        <dbReference type="ChEBI" id="CHEBI:29035"/>
    </ligand>
</feature>
<protein>
    <submittedName>
        <fullName evidence="13">Germin-like protein 9-3</fullName>
    </submittedName>
</protein>
<feature type="signal peptide" evidence="11">
    <location>
        <begin position="1"/>
        <end position="27"/>
    </location>
</feature>
<feature type="transmembrane region" description="Helical" evidence="10">
    <location>
        <begin position="37"/>
        <end position="55"/>
    </location>
</feature>
<organism evidence="13 14">
    <name type="scientific">Glycine soja</name>
    <name type="common">Wild soybean</name>
    <dbReference type="NCBI Taxonomy" id="3848"/>
    <lineage>
        <taxon>Eukaryota</taxon>
        <taxon>Viridiplantae</taxon>
        <taxon>Streptophyta</taxon>
        <taxon>Embryophyta</taxon>
        <taxon>Tracheophyta</taxon>
        <taxon>Spermatophyta</taxon>
        <taxon>Magnoliopsida</taxon>
        <taxon>eudicotyledons</taxon>
        <taxon>Gunneridae</taxon>
        <taxon>Pentapetalae</taxon>
        <taxon>rosids</taxon>
        <taxon>fabids</taxon>
        <taxon>Fabales</taxon>
        <taxon>Fabaceae</taxon>
        <taxon>Papilionoideae</taxon>
        <taxon>50 kb inversion clade</taxon>
        <taxon>NPAAA clade</taxon>
        <taxon>indigoferoid/millettioid clade</taxon>
        <taxon>Phaseoleae</taxon>
        <taxon>Glycine</taxon>
        <taxon>Glycine subgen. Soja</taxon>
    </lineage>
</organism>
<dbReference type="EMBL" id="QZWG01000012">
    <property type="protein sequence ID" value="RZB75047.1"/>
    <property type="molecule type" value="Genomic_DNA"/>
</dbReference>
<dbReference type="GO" id="GO:0030145">
    <property type="term" value="F:manganese ion binding"/>
    <property type="evidence" value="ECO:0007669"/>
    <property type="project" value="InterPro"/>
</dbReference>
<evidence type="ECO:0000256" key="5">
    <source>
        <dbReference type="ARBA" id="ARBA00022723"/>
    </source>
</evidence>
<evidence type="ECO:0000313" key="14">
    <source>
        <dbReference type="Proteomes" id="UP000289340"/>
    </source>
</evidence>
<evidence type="ECO:0000256" key="4">
    <source>
        <dbReference type="ARBA" id="ARBA00022525"/>
    </source>
</evidence>